<evidence type="ECO:0000313" key="1">
    <source>
        <dbReference type="EMBL" id="HAE51493.1"/>
    </source>
</evidence>
<reference evidence="1 2" key="1">
    <citation type="journal article" date="2018" name="Nat. Biotechnol.">
        <title>A standardized bacterial taxonomy based on genome phylogeny substantially revises the tree of life.</title>
        <authorList>
            <person name="Parks D.H."/>
            <person name="Chuvochina M."/>
            <person name="Waite D.W."/>
            <person name="Rinke C."/>
            <person name="Skarshewski A."/>
            <person name="Chaumeil P.A."/>
            <person name="Hugenholtz P."/>
        </authorList>
    </citation>
    <scope>NUCLEOTIDE SEQUENCE [LARGE SCALE GENOMIC DNA]</scope>
    <source>
        <strain evidence="1">UBA8739</strain>
    </source>
</reference>
<gene>
    <name evidence="1" type="ORF">DCK97_29185</name>
</gene>
<comment type="caution">
    <text evidence="1">The sequence shown here is derived from an EMBL/GenBank/DDBJ whole genome shotgun (WGS) entry which is preliminary data.</text>
</comment>
<accession>A0A3B9IW66</accession>
<evidence type="ECO:0000313" key="2">
    <source>
        <dbReference type="Proteomes" id="UP000257706"/>
    </source>
</evidence>
<proteinExistence type="predicted"/>
<organism evidence="1 2">
    <name type="scientific">Tistrella mobilis</name>
    <dbReference type="NCBI Taxonomy" id="171437"/>
    <lineage>
        <taxon>Bacteria</taxon>
        <taxon>Pseudomonadati</taxon>
        <taxon>Pseudomonadota</taxon>
        <taxon>Alphaproteobacteria</taxon>
        <taxon>Geminicoccales</taxon>
        <taxon>Geminicoccaceae</taxon>
        <taxon>Tistrella</taxon>
    </lineage>
</organism>
<sequence length="146" mass="16336">MVNPSATIMTIDFGNAHDRHWNDAETLRENGRLANADHLYGFSAECGLKALMQSFGMSVHDGEPADRRDWKHVDQLAERYETYRSSSTCPNAASYILVNDNAFNDWRASQRYAVESAFTVTRVDAHAIAARDVRTLVSTAKLEGLL</sequence>
<name>A0A3B9IW66_9PROT</name>
<dbReference type="Proteomes" id="UP000257706">
    <property type="component" value="Unassembled WGS sequence"/>
</dbReference>
<dbReference type="EMBL" id="DMAI01000485">
    <property type="protein sequence ID" value="HAE51493.1"/>
    <property type="molecule type" value="Genomic_DNA"/>
</dbReference>
<dbReference type="AlphaFoldDB" id="A0A3B9IW66"/>
<protein>
    <submittedName>
        <fullName evidence="1">Uncharacterized protein</fullName>
    </submittedName>
</protein>